<dbReference type="PANTHER" id="PTHR43877">
    <property type="entry name" value="AMINOALKYLPHOSPHONATE N-ACETYLTRANSFERASE-RELATED-RELATED"/>
    <property type="match status" value="1"/>
</dbReference>
<evidence type="ECO:0000256" key="1">
    <source>
        <dbReference type="ARBA" id="ARBA00022679"/>
    </source>
</evidence>
<dbReference type="Proteomes" id="UP000215244">
    <property type="component" value="Chromosome"/>
</dbReference>
<reference evidence="3 4" key="1">
    <citation type="submission" date="2017-08" db="EMBL/GenBank/DDBJ databases">
        <title>The complete genome sequence of Maribacter sp. B1, isolated from deep-sea sediment.</title>
        <authorList>
            <person name="Wu Y.-H."/>
            <person name="Cheng H."/>
            <person name="Xu X.-W."/>
        </authorList>
    </citation>
    <scope>NUCLEOTIDE SEQUENCE [LARGE SCALE GENOMIC DNA]</scope>
    <source>
        <strain evidence="3 4">B1</strain>
    </source>
</reference>
<dbReference type="PANTHER" id="PTHR43877:SF2">
    <property type="entry name" value="AMINOALKYLPHOSPHONATE N-ACETYLTRANSFERASE-RELATED"/>
    <property type="match status" value="1"/>
</dbReference>
<dbReference type="InterPro" id="IPR000182">
    <property type="entry name" value="GNAT_dom"/>
</dbReference>
<name>A0A223VA09_9FLAO</name>
<dbReference type="SUPFAM" id="SSF55729">
    <property type="entry name" value="Acyl-CoA N-acyltransferases (Nat)"/>
    <property type="match status" value="1"/>
</dbReference>
<protein>
    <submittedName>
        <fullName evidence="3">GNAT family N-acetyltransferase</fullName>
    </submittedName>
</protein>
<keyword evidence="1 3" id="KW-0808">Transferase</keyword>
<sequence length="153" mass="17030">MKQEELLRTDSGNAAFKELVQLLDADLALRDGEDTAFYSQFNGIAKLGHCIVYSLNGTALGCGAFKQFDDNSIEVKRMYVDPKMRGKGIASKILKALEAWARELGFTYCVLETGLRQPEAIALYKKNGYTVTANYPPYVGVDNSVCFRKKLDL</sequence>
<keyword evidence="4" id="KW-1185">Reference proteome</keyword>
<evidence type="ECO:0000313" key="3">
    <source>
        <dbReference type="EMBL" id="ASV31980.1"/>
    </source>
</evidence>
<gene>
    <name evidence="3" type="ORF">CJ263_18135</name>
</gene>
<evidence type="ECO:0000256" key="2">
    <source>
        <dbReference type="ARBA" id="ARBA00023315"/>
    </source>
</evidence>
<dbReference type="CDD" id="cd04301">
    <property type="entry name" value="NAT_SF"/>
    <property type="match status" value="1"/>
</dbReference>
<dbReference type="GO" id="GO:0016747">
    <property type="term" value="F:acyltransferase activity, transferring groups other than amino-acyl groups"/>
    <property type="evidence" value="ECO:0007669"/>
    <property type="project" value="InterPro"/>
</dbReference>
<organism evidence="3 4">
    <name type="scientific">Maribacter cobaltidurans</name>
    <dbReference type="NCBI Taxonomy" id="1178778"/>
    <lineage>
        <taxon>Bacteria</taxon>
        <taxon>Pseudomonadati</taxon>
        <taxon>Bacteroidota</taxon>
        <taxon>Flavobacteriia</taxon>
        <taxon>Flavobacteriales</taxon>
        <taxon>Flavobacteriaceae</taxon>
        <taxon>Maribacter</taxon>
    </lineage>
</organism>
<dbReference type="RefSeq" id="WP_094998565.1">
    <property type="nucleotide sequence ID" value="NZ_BMJL01000005.1"/>
</dbReference>
<dbReference type="PROSITE" id="PS51186">
    <property type="entry name" value="GNAT"/>
    <property type="match status" value="1"/>
</dbReference>
<dbReference type="InterPro" id="IPR050832">
    <property type="entry name" value="Bact_Acetyltransf"/>
</dbReference>
<proteinExistence type="predicted"/>
<accession>A0A223VA09</accession>
<dbReference type="AlphaFoldDB" id="A0A223VA09"/>
<keyword evidence="2" id="KW-0012">Acyltransferase</keyword>
<dbReference type="Gene3D" id="3.40.630.30">
    <property type="match status" value="1"/>
</dbReference>
<dbReference type="EMBL" id="CP022957">
    <property type="protein sequence ID" value="ASV31980.1"/>
    <property type="molecule type" value="Genomic_DNA"/>
</dbReference>
<dbReference type="Pfam" id="PF00583">
    <property type="entry name" value="Acetyltransf_1"/>
    <property type="match status" value="1"/>
</dbReference>
<dbReference type="OrthoDB" id="9803233at2"/>
<dbReference type="InterPro" id="IPR016181">
    <property type="entry name" value="Acyl_CoA_acyltransferase"/>
</dbReference>
<dbReference type="KEGG" id="marb:CJ263_18135"/>
<evidence type="ECO:0000313" key="4">
    <source>
        <dbReference type="Proteomes" id="UP000215244"/>
    </source>
</evidence>